<evidence type="ECO:0000256" key="2">
    <source>
        <dbReference type="ARBA" id="ARBA00004286"/>
    </source>
</evidence>
<comment type="subcellular location">
    <subcellularLocation>
        <location evidence="2">Chromosome</location>
    </subcellularLocation>
    <subcellularLocation>
        <location evidence="1">Nucleus</location>
    </subcellularLocation>
</comment>
<evidence type="ECO:0000259" key="7">
    <source>
        <dbReference type="PROSITE" id="PS50815"/>
    </source>
</evidence>
<keyword evidence="4" id="KW-0539">Nucleus</keyword>
<evidence type="ECO:0000313" key="9">
    <source>
        <dbReference type="Proteomes" id="UP000440578"/>
    </source>
</evidence>
<keyword evidence="3" id="KW-0158">Chromosome</keyword>
<dbReference type="AlphaFoldDB" id="A0A6A4WTC4"/>
<dbReference type="GO" id="GO:0005694">
    <property type="term" value="C:chromosome"/>
    <property type="evidence" value="ECO:0007669"/>
    <property type="project" value="UniProtKB-SubCell"/>
</dbReference>
<evidence type="ECO:0000313" key="8">
    <source>
        <dbReference type="EMBL" id="KAF0309253.1"/>
    </source>
</evidence>
<comment type="caution">
    <text evidence="8">The sequence shown here is derived from an EMBL/GenBank/DDBJ whole genome shotgun (WGS) entry which is preliminary data.</text>
</comment>
<evidence type="ECO:0000256" key="4">
    <source>
        <dbReference type="ARBA" id="ARBA00023242"/>
    </source>
</evidence>
<keyword evidence="5" id="KW-0469">Meiosis</keyword>
<dbReference type="EMBL" id="VIIS01000420">
    <property type="protein sequence ID" value="KAF0309253.1"/>
    <property type="molecule type" value="Genomic_DNA"/>
</dbReference>
<feature type="domain" description="HORMA" evidence="7">
    <location>
        <begin position="30"/>
        <end position="237"/>
    </location>
</feature>
<dbReference type="PANTHER" id="PTHR48225:SF7">
    <property type="entry name" value="MEIOSIS-SPECIFIC PROTEIN HOP1"/>
    <property type="match status" value="1"/>
</dbReference>
<feature type="region of interest" description="Disordered" evidence="6">
    <location>
        <begin position="627"/>
        <end position="652"/>
    </location>
</feature>
<name>A0A6A4WTC4_AMPAM</name>
<sequence>MSTLQMMRPKQSQMTGTWSSVFPVEQATAQQSAQFVKKLLAVAVSNLTYLRAIFPEQAFGERTLDGLQLKVLRDDAGCPGAWQITQWIKACFDALDKKYLRQLTVVLYLDPSDPDTVIESYTFRFTYSSSGGVSMQHGSDGDGQPASIPATVTSEETYKATVRMLRTIVVLTQTLRPLPDDVMMSMKLLYFDDVTPPDYEPPGFRPAETHQIFFSSEPINVRVGDVCTPHHTVKLRLKTDSSQFVPQEGDDETIEHATVKTAPSVEGAVPRERDQERPSTSSQQRQPRPREPAAAAEPEPSLAESVSGRSPGLPASAVDTSGTPAAGAVPEAEDEPRVLCVCGVHEDDGLMVLCELCHNWQHGICFLVLSEDEAPASHICDTCALASGRPCTDARLPALARSTRMATCLYRRGLCACEEMSRVQPARLAQRLGVDVAVASGLMSRLDKDGLLKPLSNRSKGTVRVVDKERLLNEAFPRYLNRPAPAAAHRPAGGHQAVDEMAERAGRMELDGPEDGDHSPPATPRTGPAGDGPEPRSAGRKRRATPRSQPLKREASKIGIQLVSKPSLTIGSLLCSKAKHHLPKLQESNVVYKIECSCQVDGDPVVYIGETDRELGTRDKEFEVADSQEFRPETVGGRAKKFKASRTDGIAA</sequence>
<feature type="compositionally biased region" description="Low complexity" evidence="6">
    <location>
        <begin position="278"/>
        <end position="301"/>
    </location>
</feature>
<proteinExistence type="predicted"/>
<protein>
    <submittedName>
        <fullName evidence="8">HORMA domain-containing protein 1</fullName>
    </submittedName>
</protein>
<dbReference type="Gene3D" id="3.30.40.10">
    <property type="entry name" value="Zinc/RING finger domain, C3HC4 (zinc finger)"/>
    <property type="match status" value="1"/>
</dbReference>
<feature type="compositionally biased region" description="Basic and acidic residues" evidence="6">
    <location>
        <begin position="509"/>
        <end position="518"/>
    </location>
</feature>
<accession>A0A6A4WTC4</accession>
<dbReference type="InterPro" id="IPR036570">
    <property type="entry name" value="HORMA_dom_sf"/>
</dbReference>
<evidence type="ECO:0000256" key="3">
    <source>
        <dbReference type="ARBA" id="ARBA00022454"/>
    </source>
</evidence>
<dbReference type="InterPro" id="IPR003511">
    <property type="entry name" value="HORMA_dom"/>
</dbReference>
<feature type="region of interest" description="Disordered" evidence="6">
    <location>
        <begin position="509"/>
        <end position="558"/>
    </location>
</feature>
<dbReference type="Proteomes" id="UP000440578">
    <property type="component" value="Unassembled WGS sequence"/>
</dbReference>
<dbReference type="Gene3D" id="3.30.900.10">
    <property type="entry name" value="HORMA domain"/>
    <property type="match status" value="1"/>
</dbReference>
<evidence type="ECO:0000256" key="5">
    <source>
        <dbReference type="ARBA" id="ARBA00023254"/>
    </source>
</evidence>
<organism evidence="8 9">
    <name type="scientific">Amphibalanus amphitrite</name>
    <name type="common">Striped barnacle</name>
    <name type="synonym">Balanus amphitrite</name>
    <dbReference type="NCBI Taxonomy" id="1232801"/>
    <lineage>
        <taxon>Eukaryota</taxon>
        <taxon>Metazoa</taxon>
        <taxon>Ecdysozoa</taxon>
        <taxon>Arthropoda</taxon>
        <taxon>Crustacea</taxon>
        <taxon>Multicrustacea</taxon>
        <taxon>Cirripedia</taxon>
        <taxon>Thoracica</taxon>
        <taxon>Thoracicalcarea</taxon>
        <taxon>Balanomorpha</taxon>
        <taxon>Balanoidea</taxon>
        <taxon>Balanidae</taxon>
        <taxon>Amphibalaninae</taxon>
        <taxon>Amphibalanus</taxon>
    </lineage>
</organism>
<dbReference type="EMBL" id="VIIS01000420">
    <property type="protein sequence ID" value="KAF0309252.1"/>
    <property type="molecule type" value="Genomic_DNA"/>
</dbReference>
<keyword evidence="9" id="KW-1185">Reference proteome</keyword>
<dbReference type="GO" id="GO:0005634">
    <property type="term" value="C:nucleus"/>
    <property type="evidence" value="ECO:0007669"/>
    <property type="project" value="UniProtKB-SubCell"/>
</dbReference>
<dbReference type="InterPro" id="IPR013083">
    <property type="entry name" value="Znf_RING/FYVE/PHD"/>
</dbReference>
<dbReference type="Pfam" id="PF20826">
    <property type="entry name" value="PHD_5"/>
    <property type="match status" value="1"/>
</dbReference>
<dbReference type="PROSITE" id="PS50815">
    <property type="entry name" value="HORMA"/>
    <property type="match status" value="1"/>
</dbReference>
<dbReference type="InterPro" id="IPR011011">
    <property type="entry name" value="Znf_FYVE_PHD"/>
</dbReference>
<dbReference type="PANTHER" id="PTHR48225">
    <property type="entry name" value="HORMA DOMAIN-CONTAINING PROTEIN 1"/>
    <property type="match status" value="1"/>
</dbReference>
<dbReference type="SUPFAM" id="SSF57903">
    <property type="entry name" value="FYVE/PHD zinc finger"/>
    <property type="match status" value="1"/>
</dbReference>
<evidence type="ECO:0000256" key="6">
    <source>
        <dbReference type="SAM" id="MobiDB-lite"/>
    </source>
</evidence>
<dbReference type="Pfam" id="PF02301">
    <property type="entry name" value="HORMA"/>
    <property type="match status" value="1"/>
</dbReference>
<dbReference type="SUPFAM" id="SSF56019">
    <property type="entry name" value="The spindle assembly checkpoint protein mad2"/>
    <property type="match status" value="1"/>
</dbReference>
<dbReference type="GO" id="GO:0051321">
    <property type="term" value="P:meiotic cell cycle"/>
    <property type="evidence" value="ECO:0007669"/>
    <property type="project" value="UniProtKB-KW"/>
</dbReference>
<dbReference type="OrthoDB" id="1928087at2759"/>
<gene>
    <name evidence="8" type="primary">Hormad1_1</name>
    <name evidence="8" type="ORF">FJT64_019601</name>
</gene>
<dbReference type="InterPro" id="IPR051294">
    <property type="entry name" value="HORMA_MeioticProgression"/>
</dbReference>
<feature type="region of interest" description="Disordered" evidence="6">
    <location>
        <begin position="244"/>
        <end position="330"/>
    </location>
</feature>
<evidence type="ECO:0000256" key="1">
    <source>
        <dbReference type="ARBA" id="ARBA00004123"/>
    </source>
</evidence>
<reference evidence="8 9" key="1">
    <citation type="submission" date="2019-07" db="EMBL/GenBank/DDBJ databases">
        <title>Draft genome assembly of a fouling barnacle, Amphibalanus amphitrite (Darwin, 1854): The first reference genome for Thecostraca.</title>
        <authorList>
            <person name="Kim W."/>
        </authorList>
    </citation>
    <scope>NUCLEOTIDE SEQUENCE [LARGE SCALE GENOMIC DNA]</scope>
    <source>
        <strain evidence="8">SNU_AA5</strain>
        <tissue evidence="8">Soma without cirri and trophi</tissue>
    </source>
</reference>